<feature type="region of interest" description="Disordered" evidence="1">
    <location>
        <begin position="42"/>
        <end position="105"/>
    </location>
</feature>
<reference evidence="3" key="1">
    <citation type="submission" date="2017-01" db="EMBL/GenBank/DDBJ databases">
        <title>Comparative genomics of anhydrobiosis in the tardigrade Hypsibius dujardini.</title>
        <authorList>
            <person name="Yoshida Y."/>
            <person name="Koutsovoulos G."/>
            <person name="Laetsch D."/>
            <person name="Stevens L."/>
            <person name="Kumar S."/>
            <person name="Horikawa D."/>
            <person name="Ishino K."/>
            <person name="Komine S."/>
            <person name="Tomita M."/>
            <person name="Blaxter M."/>
            <person name="Arakawa K."/>
        </authorList>
    </citation>
    <scope>NUCLEOTIDE SEQUENCE [LARGE SCALE GENOMIC DNA]</scope>
    <source>
        <strain evidence="3">Z151</strain>
    </source>
</reference>
<evidence type="ECO:0000313" key="3">
    <source>
        <dbReference type="Proteomes" id="UP000192578"/>
    </source>
</evidence>
<evidence type="ECO:0000313" key="2">
    <source>
        <dbReference type="EMBL" id="OQV18558.1"/>
    </source>
</evidence>
<feature type="compositionally biased region" description="Polar residues" evidence="1">
    <location>
        <begin position="57"/>
        <end position="73"/>
    </location>
</feature>
<dbReference type="Proteomes" id="UP000192578">
    <property type="component" value="Unassembled WGS sequence"/>
</dbReference>
<gene>
    <name evidence="2" type="ORF">BV898_07384</name>
</gene>
<organism evidence="2 3">
    <name type="scientific">Hypsibius exemplaris</name>
    <name type="common">Freshwater tardigrade</name>
    <dbReference type="NCBI Taxonomy" id="2072580"/>
    <lineage>
        <taxon>Eukaryota</taxon>
        <taxon>Metazoa</taxon>
        <taxon>Ecdysozoa</taxon>
        <taxon>Tardigrada</taxon>
        <taxon>Eutardigrada</taxon>
        <taxon>Parachela</taxon>
        <taxon>Hypsibioidea</taxon>
        <taxon>Hypsibiidae</taxon>
        <taxon>Hypsibius</taxon>
    </lineage>
</organism>
<comment type="caution">
    <text evidence="2">The sequence shown here is derived from an EMBL/GenBank/DDBJ whole genome shotgun (WGS) entry which is preliminary data.</text>
</comment>
<name>A0A1W0WTM4_HYPEX</name>
<keyword evidence="3" id="KW-1185">Reference proteome</keyword>
<accession>A0A1W0WTM4</accession>
<dbReference type="OrthoDB" id="10530656at2759"/>
<dbReference type="EMBL" id="MTYJ01000048">
    <property type="protein sequence ID" value="OQV18558.1"/>
    <property type="molecule type" value="Genomic_DNA"/>
</dbReference>
<protein>
    <submittedName>
        <fullName evidence="2">Uncharacterized protein</fullName>
    </submittedName>
</protein>
<proteinExistence type="predicted"/>
<dbReference type="AlphaFoldDB" id="A0A1W0WTM4"/>
<feature type="compositionally biased region" description="Low complexity" evidence="1">
    <location>
        <begin position="76"/>
        <end position="89"/>
    </location>
</feature>
<sequence length="232" mass="25403">MGTFFIEARDLRKNPIFLGFAYGIYFSGATAVSHPEILSTKMGNHESSARRRKSDTDAPTCQSRRTLTESQLQGVAAAPSTPAMPASTSQQPHHQPALRSYSVPTGRYRLDSSGSHYSYSAYSSSMEGGYSDHGDGLQPRTFGGDYHKAVPRISDSSQDFDTAHGNRLKIPLDSKQGSGFDLDWQYNAKTRNRVIAQRSLNPDHPLYHSLSSQKIVEEGPTSGVGSGIFKKI</sequence>
<evidence type="ECO:0000256" key="1">
    <source>
        <dbReference type="SAM" id="MobiDB-lite"/>
    </source>
</evidence>